<name>Q5DCW4_SCHJA</name>
<keyword evidence="1" id="KW-0472">Membrane</keyword>
<feature type="transmembrane region" description="Helical" evidence="1">
    <location>
        <begin position="7"/>
        <end position="27"/>
    </location>
</feature>
<proteinExistence type="evidence at transcript level"/>
<reference evidence="2" key="1">
    <citation type="submission" date="2004-11" db="EMBL/GenBank/DDBJ databases">
        <title>The full-length cDNA sequences of Schistosoma japonicum genes.</title>
        <authorList>
            <person name="Han Z."/>
        </authorList>
    </citation>
    <scope>NUCLEOTIDE SEQUENCE</scope>
</reference>
<dbReference type="EMBL" id="AY814610">
    <property type="protein sequence ID" value="AAW26342.1"/>
    <property type="molecule type" value="mRNA"/>
</dbReference>
<sequence length="103" mass="11978">MYINYIGINLLFTVSELLTSAVSFYILHKVRGVQSLMEYLFVVFLSELSPTFEFFIPLLTFSLRIMIIAFKLIAKPKVTSINHYLLPLSEYKQLTSVFQLTLF</sequence>
<evidence type="ECO:0000313" key="2">
    <source>
        <dbReference type="EMBL" id="AAW26342.1"/>
    </source>
</evidence>
<reference evidence="2" key="2">
    <citation type="journal article" date="2006" name="PLoS Pathog.">
        <title>New perspectives on host-parasite interplay by comparative transcriptomic and proteomic analyses of Schistosoma japonicum.</title>
        <authorList>
            <person name="Liu F."/>
            <person name="Lu J."/>
            <person name="Hu W."/>
            <person name="Wang S.Y."/>
            <person name="Cui S.J."/>
            <person name="Chi M."/>
            <person name="Yan Q."/>
            <person name="Wang X.R."/>
            <person name="Song H.D."/>
            <person name="Xu X.N."/>
            <person name="Wang J.J."/>
            <person name="Zhang X.L."/>
            <person name="Zhang X."/>
            <person name="Wang Z.Q."/>
            <person name="Xue C.L."/>
            <person name="Brindley P.J."/>
            <person name="McManus D.P."/>
            <person name="Yang P.Y."/>
            <person name="Feng Z."/>
            <person name="Chen Z."/>
            <person name="Han Z.G."/>
        </authorList>
    </citation>
    <scope>NUCLEOTIDE SEQUENCE</scope>
</reference>
<organism evidence="2">
    <name type="scientific">Schistosoma japonicum</name>
    <name type="common">Blood fluke</name>
    <dbReference type="NCBI Taxonomy" id="6182"/>
    <lineage>
        <taxon>Eukaryota</taxon>
        <taxon>Metazoa</taxon>
        <taxon>Spiralia</taxon>
        <taxon>Lophotrochozoa</taxon>
        <taxon>Platyhelminthes</taxon>
        <taxon>Trematoda</taxon>
        <taxon>Digenea</taxon>
        <taxon>Strigeidida</taxon>
        <taxon>Schistosomatoidea</taxon>
        <taxon>Schistosomatidae</taxon>
        <taxon>Schistosoma</taxon>
    </lineage>
</organism>
<feature type="non-terminal residue" evidence="2">
    <location>
        <position position="1"/>
    </location>
</feature>
<keyword evidence="1" id="KW-1133">Transmembrane helix</keyword>
<keyword evidence="1" id="KW-0812">Transmembrane</keyword>
<protein>
    <submittedName>
        <fullName evidence="2">SJCHGC03083 protein</fullName>
    </submittedName>
</protein>
<evidence type="ECO:0000256" key="1">
    <source>
        <dbReference type="SAM" id="Phobius"/>
    </source>
</evidence>
<dbReference type="AlphaFoldDB" id="Q5DCW4"/>
<accession>Q5DCW4</accession>